<name>A0AAJ5WBN5_9SPHI</name>
<accession>A0AAJ5WBN5</accession>
<organism evidence="1 2">
    <name type="scientific">Candidatus Pedobacter colombiensis</name>
    <dbReference type="NCBI Taxonomy" id="3121371"/>
    <lineage>
        <taxon>Bacteria</taxon>
        <taxon>Pseudomonadati</taxon>
        <taxon>Bacteroidota</taxon>
        <taxon>Sphingobacteriia</taxon>
        <taxon>Sphingobacteriales</taxon>
        <taxon>Sphingobacteriaceae</taxon>
        <taxon>Pedobacter</taxon>
    </lineage>
</organism>
<dbReference type="SUPFAM" id="SSF63829">
    <property type="entry name" value="Calcium-dependent phosphotriesterase"/>
    <property type="match status" value="1"/>
</dbReference>
<evidence type="ECO:0000313" key="2">
    <source>
        <dbReference type="Proteomes" id="UP001214530"/>
    </source>
</evidence>
<gene>
    <name evidence="1" type="ORF">P0Y49_10705</name>
</gene>
<dbReference type="InterPro" id="IPR015943">
    <property type="entry name" value="WD40/YVTN_repeat-like_dom_sf"/>
</dbReference>
<reference evidence="1" key="1">
    <citation type="submission" date="2023-03" db="EMBL/GenBank/DDBJ databases">
        <title>Andean soil-derived lignocellulolytic bacterial consortium as a source of novel taxa and putative plastic-active enzymes.</title>
        <authorList>
            <person name="Diaz-Garcia L."/>
            <person name="Chuvochina M."/>
            <person name="Feuerriegel G."/>
            <person name="Bunk B."/>
            <person name="Sproer C."/>
            <person name="Streit W.R."/>
            <person name="Rodriguez L.M."/>
            <person name="Overmann J."/>
            <person name="Jimenez D.J."/>
        </authorList>
    </citation>
    <scope>NUCLEOTIDE SEQUENCE</scope>
    <source>
        <strain evidence="1">MAG 3858</strain>
    </source>
</reference>
<evidence type="ECO:0000313" key="1">
    <source>
        <dbReference type="EMBL" id="WEK21607.1"/>
    </source>
</evidence>
<proteinExistence type="predicted"/>
<dbReference type="Gene3D" id="2.130.10.10">
    <property type="entry name" value="YVTN repeat-like/Quinoprotein amine dehydrogenase"/>
    <property type="match status" value="2"/>
</dbReference>
<dbReference type="EMBL" id="CP119313">
    <property type="protein sequence ID" value="WEK21607.1"/>
    <property type="molecule type" value="Genomic_DNA"/>
</dbReference>
<dbReference type="AlphaFoldDB" id="A0AAJ5WBN5"/>
<protein>
    <submittedName>
        <fullName evidence="1">Two-component regulator propeller domain-containing protein</fullName>
    </submittedName>
</protein>
<sequence length="501" mass="57323">MIAPYLRAHLMLKYILILIVTVFSLRVQAQNLFPVKLENCKTDRFCLDCGDVKASYNEAGFAELQEKLNKSLNLTGINGAIKFQVLIDSNGRGCVLSHTDQSNNPITQQIIKQLNNFNKWTPAVTANKKEGRTSINLIFSINETFVFSRKVNQISGKIERVNIAAFKKSFDRPNSPEIYNKNYVYKNENLKNYKITVWKSDNSNLPDNTNDNITIDKNGLLWLTAGDDLVTFDGKTFYNAGQKGLSFYRSIGTDNNNVKWVYVDKNIYSYDDKSWVKHDPKIIGIDGAYEIINNPETGEVFFCTDKGLIIYKKDNWSIINQDKVKELPSNRVTFAKRDSKNRIWIGTFSGSTMIDESGKAISFNDTETVLKGKCITSMDEDEKGNLYFSLYEFDRKVPRQINNDEGIAIRYIDGSIKQFTTSNSGMPFNHTTKVLYDRKEKVLWISTDRAGLVRYDLNDGWENYHSNNSTISTSYISSMTFDKEGNLYLATRQGLVKLERR</sequence>
<dbReference type="Proteomes" id="UP001214530">
    <property type="component" value="Chromosome"/>
</dbReference>
<dbReference type="InterPro" id="IPR011110">
    <property type="entry name" value="Reg_prop"/>
</dbReference>
<dbReference type="Pfam" id="PF07494">
    <property type="entry name" value="Reg_prop"/>
    <property type="match status" value="1"/>
</dbReference>